<dbReference type="OrthoDB" id="1898560at2759"/>
<proteinExistence type="predicted"/>
<protein>
    <submittedName>
        <fullName evidence="3">Putative SGS domain-containing protein</fullName>
    </submittedName>
</protein>
<evidence type="ECO:0000259" key="2">
    <source>
        <dbReference type="PROSITE" id="PS51203"/>
    </source>
</evidence>
<dbReference type="InterPro" id="IPR008978">
    <property type="entry name" value="HSP20-like_chaperone"/>
</dbReference>
<sequence length="184" mass="21210">MLVSIFQEIRFDWYQSDSHVCISYMRKKLSEKDVRVEFDKQSVGICMSFSMLEKASLFLVTASGDELLKRFELAHEIVPEKSSHRVSPVKIELRLKKCTDIKWDSIELRSKEDSAAAEKRDVTKVAHTYPSSSKSAHDWNKLEKQAAEIEDEGDPLNNLFQKIYADASEETRRAMIKSFVSFPP</sequence>
<dbReference type="Pfam" id="PF04969">
    <property type="entry name" value="CS"/>
    <property type="match status" value="1"/>
</dbReference>
<organism evidence="3 4">
    <name type="scientific">Fasciolopsis buskii</name>
    <dbReference type="NCBI Taxonomy" id="27845"/>
    <lineage>
        <taxon>Eukaryota</taxon>
        <taxon>Metazoa</taxon>
        <taxon>Spiralia</taxon>
        <taxon>Lophotrochozoa</taxon>
        <taxon>Platyhelminthes</taxon>
        <taxon>Trematoda</taxon>
        <taxon>Digenea</taxon>
        <taxon>Plagiorchiida</taxon>
        <taxon>Echinostomata</taxon>
        <taxon>Echinostomatoidea</taxon>
        <taxon>Fasciolidae</taxon>
        <taxon>Fasciolopsis</taxon>
    </lineage>
</organism>
<dbReference type="PROSITE" id="PS51048">
    <property type="entry name" value="SGS"/>
    <property type="match status" value="1"/>
</dbReference>
<feature type="domain" description="SGS" evidence="1">
    <location>
        <begin position="128"/>
        <end position="184"/>
    </location>
</feature>
<dbReference type="PANTHER" id="PTHR45862">
    <property type="entry name" value="PROTEIN SGT1 HOMOLOG"/>
    <property type="match status" value="1"/>
</dbReference>
<evidence type="ECO:0000313" key="3">
    <source>
        <dbReference type="EMBL" id="KAA0187039.1"/>
    </source>
</evidence>
<dbReference type="AlphaFoldDB" id="A0A8E0RSR9"/>
<dbReference type="SUPFAM" id="SSF49764">
    <property type="entry name" value="HSP20-like chaperones"/>
    <property type="match status" value="1"/>
</dbReference>
<reference evidence="3" key="1">
    <citation type="submission" date="2019-05" db="EMBL/GenBank/DDBJ databases">
        <title>Annotation for the trematode Fasciolopsis buski.</title>
        <authorList>
            <person name="Choi Y.-J."/>
        </authorList>
    </citation>
    <scope>NUCLEOTIDE SEQUENCE</scope>
    <source>
        <strain evidence="3">HT</strain>
        <tissue evidence="3">Whole worm</tissue>
    </source>
</reference>
<evidence type="ECO:0000313" key="4">
    <source>
        <dbReference type="Proteomes" id="UP000728185"/>
    </source>
</evidence>
<dbReference type="EMBL" id="LUCM01009399">
    <property type="protein sequence ID" value="KAA0187039.1"/>
    <property type="molecule type" value="Genomic_DNA"/>
</dbReference>
<dbReference type="InterPro" id="IPR007052">
    <property type="entry name" value="CS_dom"/>
</dbReference>
<feature type="domain" description="CS" evidence="2">
    <location>
        <begin position="6"/>
        <end position="107"/>
    </location>
</feature>
<dbReference type="GO" id="GO:0051087">
    <property type="term" value="F:protein-folding chaperone binding"/>
    <property type="evidence" value="ECO:0007669"/>
    <property type="project" value="InterPro"/>
</dbReference>
<dbReference type="InterPro" id="IPR044563">
    <property type="entry name" value="Sgt1-like"/>
</dbReference>
<evidence type="ECO:0000259" key="1">
    <source>
        <dbReference type="PROSITE" id="PS51048"/>
    </source>
</evidence>
<comment type="caution">
    <text evidence="3">The sequence shown here is derived from an EMBL/GenBank/DDBJ whole genome shotgun (WGS) entry which is preliminary data.</text>
</comment>
<accession>A0A8E0RSR9</accession>
<dbReference type="Gene3D" id="2.60.40.790">
    <property type="match status" value="1"/>
</dbReference>
<dbReference type="Pfam" id="PF05002">
    <property type="entry name" value="SGS"/>
    <property type="match status" value="1"/>
</dbReference>
<dbReference type="PROSITE" id="PS51203">
    <property type="entry name" value="CS"/>
    <property type="match status" value="1"/>
</dbReference>
<dbReference type="Proteomes" id="UP000728185">
    <property type="component" value="Unassembled WGS sequence"/>
</dbReference>
<gene>
    <name evidence="3" type="ORF">FBUS_09518</name>
</gene>
<dbReference type="InterPro" id="IPR007699">
    <property type="entry name" value="SGS_dom"/>
</dbReference>
<name>A0A8E0RSR9_9TREM</name>
<keyword evidence="4" id="KW-1185">Reference proteome</keyword>